<dbReference type="InterPro" id="IPR009072">
    <property type="entry name" value="Histone-fold"/>
</dbReference>
<sequence length="205" mass="23004">MADPARIKTEDTPERTTSATEEHPKSEEPATVAAAEKPADENKESSSQDQPKQEVKLDSVAGEDEEGGTSGQPPSKRLKVEPEKKKEKRHKVDEDEIQKMQVLVSSFSEEQLNRYEMYRRSAFPKAAIKRLIQSITGSSVSQNVVIAMSGISKVFAGEIVEEALDVCEKWGDTPPLQPKHMREAVRRLKSRDQIPNTKYKNILFP</sequence>
<comment type="similarity">
    <text evidence="2">Belongs to the TAF11 family.</text>
</comment>
<name>A0A6P7IK57_9TELE</name>
<evidence type="ECO:0000256" key="6">
    <source>
        <dbReference type="SAM" id="MobiDB-lite"/>
    </source>
</evidence>
<dbReference type="GO" id="GO:0005669">
    <property type="term" value="C:transcription factor TFIID complex"/>
    <property type="evidence" value="ECO:0007669"/>
    <property type="project" value="InterPro"/>
</dbReference>
<dbReference type="PANTHER" id="PTHR13218">
    <property type="entry name" value="TRANSCRIPTION INITIATION FACTOR TFIID SUBUNIT 11-RELATED"/>
    <property type="match status" value="1"/>
</dbReference>
<dbReference type="InParanoid" id="A0A6P7IK57"/>
<evidence type="ECO:0000256" key="1">
    <source>
        <dbReference type="ARBA" id="ARBA00004123"/>
    </source>
</evidence>
<dbReference type="SUPFAM" id="SSF47113">
    <property type="entry name" value="Histone-fold"/>
    <property type="match status" value="1"/>
</dbReference>
<dbReference type="PANTHER" id="PTHR13218:SF8">
    <property type="entry name" value="TRANSCRIPTION INITIATION FACTOR TFIID SUBUNIT 11"/>
    <property type="match status" value="1"/>
</dbReference>
<gene>
    <name evidence="9" type="primary">taf11</name>
</gene>
<evidence type="ECO:0000256" key="2">
    <source>
        <dbReference type="ARBA" id="ARBA00009788"/>
    </source>
</evidence>
<proteinExistence type="inferred from homology"/>
<feature type="compositionally biased region" description="Basic and acidic residues" evidence="6">
    <location>
        <begin position="78"/>
        <end position="93"/>
    </location>
</feature>
<dbReference type="FunFam" id="1.10.20.10:FF:000025">
    <property type="entry name" value="Transcription initiation factor TFIID subunit 11"/>
    <property type="match status" value="1"/>
</dbReference>
<feature type="domain" description="TAFII28-like protein" evidence="7">
    <location>
        <begin position="102"/>
        <end position="187"/>
    </location>
</feature>
<dbReference type="InterPro" id="IPR045127">
    <property type="entry name" value="TAF11-like"/>
</dbReference>
<dbReference type="Proteomes" id="UP000515145">
    <property type="component" value="Chromosome 7"/>
</dbReference>
<feature type="region of interest" description="Disordered" evidence="6">
    <location>
        <begin position="1"/>
        <end position="93"/>
    </location>
</feature>
<keyword evidence="4" id="KW-0804">Transcription</keyword>
<evidence type="ECO:0000256" key="3">
    <source>
        <dbReference type="ARBA" id="ARBA00023015"/>
    </source>
</evidence>
<evidence type="ECO:0000256" key="5">
    <source>
        <dbReference type="ARBA" id="ARBA00023242"/>
    </source>
</evidence>
<feature type="compositionally biased region" description="Basic and acidic residues" evidence="6">
    <location>
        <begin position="1"/>
        <end position="28"/>
    </location>
</feature>
<dbReference type="FunCoup" id="A0A6P7IK57">
    <property type="interactions" value="1086"/>
</dbReference>
<keyword evidence="8" id="KW-1185">Reference proteome</keyword>
<dbReference type="GeneID" id="114438649"/>
<dbReference type="GO" id="GO:0051123">
    <property type="term" value="P:RNA polymerase II preinitiation complex assembly"/>
    <property type="evidence" value="ECO:0007669"/>
    <property type="project" value="InterPro"/>
</dbReference>
<comment type="subcellular location">
    <subcellularLocation>
        <location evidence="1">Nucleus</location>
    </subcellularLocation>
</comment>
<evidence type="ECO:0000256" key="4">
    <source>
        <dbReference type="ARBA" id="ARBA00023163"/>
    </source>
</evidence>
<dbReference type="RefSeq" id="XP_028265953.1">
    <property type="nucleotide sequence ID" value="XM_028410152.1"/>
</dbReference>
<dbReference type="Pfam" id="PF04719">
    <property type="entry name" value="TAFII28"/>
    <property type="match status" value="1"/>
</dbReference>
<reference evidence="9" key="1">
    <citation type="submission" date="2025-08" db="UniProtKB">
        <authorList>
            <consortium name="RefSeq"/>
        </authorList>
    </citation>
    <scope>IDENTIFICATION</scope>
</reference>
<dbReference type="GO" id="GO:0016251">
    <property type="term" value="F:RNA polymerase II general transcription initiation factor activity"/>
    <property type="evidence" value="ECO:0007669"/>
    <property type="project" value="TreeGrafter"/>
</dbReference>
<dbReference type="InterPro" id="IPR006809">
    <property type="entry name" value="TAFII28_dom"/>
</dbReference>
<dbReference type="Gene3D" id="1.10.20.10">
    <property type="entry name" value="Histone, subunit A"/>
    <property type="match status" value="1"/>
</dbReference>
<evidence type="ECO:0000313" key="8">
    <source>
        <dbReference type="Proteomes" id="UP000515145"/>
    </source>
</evidence>
<dbReference type="CDD" id="cd08048">
    <property type="entry name" value="HFD_TAF11"/>
    <property type="match status" value="1"/>
</dbReference>
<dbReference type="OrthoDB" id="28335at2759"/>
<dbReference type="AlphaFoldDB" id="A0A6P7IK57"/>
<organism evidence="8 9">
    <name type="scientific">Parambassis ranga</name>
    <name type="common">Indian glassy fish</name>
    <dbReference type="NCBI Taxonomy" id="210632"/>
    <lineage>
        <taxon>Eukaryota</taxon>
        <taxon>Metazoa</taxon>
        <taxon>Chordata</taxon>
        <taxon>Craniata</taxon>
        <taxon>Vertebrata</taxon>
        <taxon>Euteleostomi</taxon>
        <taxon>Actinopterygii</taxon>
        <taxon>Neopterygii</taxon>
        <taxon>Teleostei</taxon>
        <taxon>Neoteleostei</taxon>
        <taxon>Acanthomorphata</taxon>
        <taxon>Ovalentaria</taxon>
        <taxon>Ambassidae</taxon>
        <taxon>Parambassis</taxon>
    </lineage>
</organism>
<dbReference type="CTD" id="6882"/>
<evidence type="ECO:0000313" key="9">
    <source>
        <dbReference type="RefSeq" id="XP_028265953.1"/>
    </source>
</evidence>
<keyword evidence="5" id="KW-0539">Nucleus</keyword>
<evidence type="ECO:0000259" key="7">
    <source>
        <dbReference type="Pfam" id="PF04719"/>
    </source>
</evidence>
<accession>A0A6P7IK57</accession>
<keyword evidence="3" id="KW-0805">Transcription regulation</keyword>
<dbReference type="GO" id="GO:0046982">
    <property type="term" value="F:protein heterodimerization activity"/>
    <property type="evidence" value="ECO:0007669"/>
    <property type="project" value="InterPro"/>
</dbReference>
<feature type="compositionally biased region" description="Basic and acidic residues" evidence="6">
    <location>
        <begin position="37"/>
        <end position="57"/>
    </location>
</feature>
<protein>
    <submittedName>
        <fullName evidence="9">Transcription initiation factor TFIID subunit 11</fullName>
    </submittedName>
</protein>